<accession>A0A2A2ZBI3</accession>
<protein>
    <submittedName>
        <fullName evidence="1">Uncharacterized protein</fullName>
    </submittedName>
</protein>
<proteinExistence type="predicted"/>
<evidence type="ECO:0000313" key="2">
    <source>
        <dbReference type="Proteomes" id="UP000217768"/>
    </source>
</evidence>
<dbReference type="Proteomes" id="UP000217768">
    <property type="component" value="Unassembled WGS sequence"/>
</dbReference>
<evidence type="ECO:0000313" key="1">
    <source>
        <dbReference type="EMBL" id="PBA23824.1"/>
    </source>
</evidence>
<name>A0A2A2ZBI3_MYCAV</name>
<reference evidence="1 2" key="1">
    <citation type="submission" date="2017-08" db="EMBL/GenBank/DDBJ databases">
        <title>Phylogenetic analysis of Mycobacterium avium complex whole genomes.</title>
        <authorList>
            <person name="Caverly L.J."/>
            <person name="Spilker T."/>
            <person name="Lipuma J."/>
        </authorList>
    </citation>
    <scope>NUCLEOTIDE SEQUENCE [LARGE SCALE GENOMIC DNA]</scope>
    <source>
        <strain evidence="1 2">FLAC0165</strain>
    </source>
</reference>
<sequence length="70" mass="7802">MIERLFYTGIKKSGTAGTGAVEDVTPAALAERLYDQGWRTATIRTSEGAIVGEITRRLDAARCRTWWAER</sequence>
<dbReference type="AlphaFoldDB" id="A0A2A2ZBI3"/>
<organism evidence="1 2">
    <name type="scientific">Mycobacterium avium</name>
    <dbReference type="NCBI Taxonomy" id="1764"/>
    <lineage>
        <taxon>Bacteria</taxon>
        <taxon>Bacillati</taxon>
        <taxon>Actinomycetota</taxon>
        <taxon>Actinomycetes</taxon>
        <taxon>Mycobacteriales</taxon>
        <taxon>Mycobacteriaceae</taxon>
        <taxon>Mycobacterium</taxon>
        <taxon>Mycobacterium avium complex (MAC)</taxon>
    </lineage>
</organism>
<dbReference type="EMBL" id="NSFD01000055">
    <property type="protein sequence ID" value="PBA23824.1"/>
    <property type="molecule type" value="Genomic_DNA"/>
</dbReference>
<gene>
    <name evidence="1" type="ORF">CKJ66_26760</name>
</gene>
<dbReference type="RefSeq" id="WP_080711215.1">
    <property type="nucleotide sequence ID" value="NZ_NSFD01000055.1"/>
</dbReference>
<comment type="caution">
    <text evidence="1">The sequence shown here is derived from an EMBL/GenBank/DDBJ whole genome shotgun (WGS) entry which is preliminary data.</text>
</comment>